<dbReference type="InterPro" id="IPR003607">
    <property type="entry name" value="HD/PDEase_dom"/>
</dbReference>
<feature type="domain" description="HD" evidence="2">
    <location>
        <begin position="158"/>
        <end position="313"/>
    </location>
</feature>
<dbReference type="GO" id="GO:0005634">
    <property type="term" value="C:nucleus"/>
    <property type="evidence" value="ECO:0007669"/>
    <property type="project" value="TreeGrafter"/>
</dbReference>
<evidence type="ECO:0000259" key="2">
    <source>
        <dbReference type="PROSITE" id="PS51831"/>
    </source>
</evidence>
<feature type="region of interest" description="Disordered" evidence="1">
    <location>
        <begin position="650"/>
        <end position="749"/>
    </location>
</feature>
<dbReference type="SMART" id="SM00471">
    <property type="entry name" value="HDc"/>
    <property type="match status" value="1"/>
</dbReference>
<feature type="region of interest" description="Disordered" evidence="1">
    <location>
        <begin position="78"/>
        <end position="99"/>
    </location>
</feature>
<feature type="compositionally biased region" description="Polar residues" evidence="1">
    <location>
        <begin position="21"/>
        <end position="42"/>
    </location>
</feature>
<gene>
    <name evidence="3" type="ORF">Ctob_012506</name>
</gene>
<feature type="compositionally biased region" description="Polar residues" evidence="1">
    <location>
        <begin position="658"/>
        <end position="669"/>
    </location>
</feature>
<feature type="compositionally biased region" description="Polar residues" evidence="1">
    <location>
        <begin position="717"/>
        <end position="730"/>
    </location>
</feature>
<dbReference type="Proteomes" id="UP000037460">
    <property type="component" value="Unassembled WGS sequence"/>
</dbReference>
<evidence type="ECO:0000256" key="1">
    <source>
        <dbReference type="SAM" id="MobiDB-lite"/>
    </source>
</evidence>
<sequence length="749" mass="83350">MLRGSDSDDDDDKPVKRRRSSLGTLPTQSVAEVSFGESAQQHEYSDDEDLGYGNGASHQAPGWSDYKNTVEEDFMCSQTDNPAPPRTPHDARAGGAHEMQGEFGRKRHPKSIQDRVHGQIQLDGLLVAVMDTAEFQRLDRIKQLGGCVYVYPSATHTRKEHSIGVAYLAGYMARHLQCEQPELGIDAADVLCVELAGLAHDLGHGPFSHMFETFMKLQEKAGATHHWEHEPMSEKLLRQLIERNCIPIWEYFDESEGSPLWRQHLNFAVNLISGLSPEKTWPTDLGRGPEKRFLFDIVSNARNGIDVDKLDYLVRDSMACFGSPKPPGFDIYRIIKGSRVLFRDTNADGRRLYPEVCFQAKNALELSEVYTLRAKLHRQLYQHRIANVAESMITDILLAADADFRLRGPDGHPLKLSEAAHNPAAFSRLTDSILDAIDLSMSDGLEQAHDLLERLKRRDFYCQVGKEISLATLPRCVKCGNETRIEARYCSECGTSTATRKSVPDKSGFAIAPTEAITEASAAAEILKRCEPPSVRDEIIAANALLVKIVKISHGKSMPRDDPHLGFKWAVYDPLAHIGFYNPKDVDEHGRMRERIFWLTKEKLPGDVLPSAYVTLTLFCYLRSAGPCRPDDPELTWSHSITKAIQSFRDESKLVDQEGTSNCPTPSHGQHTHERSVGNTPRASALSLSAARGHGAAHDRSRPPTGERPSQRAHSQRLGSHSQPFGSQSLEGIREESQQSSGSSAPNQL</sequence>
<dbReference type="InterPro" id="IPR006674">
    <property type="entry name" value="HD_domain"/>
</dbReference>
<keyword evidence="4" id="KW-1185">Reference proteome</keyword>
<dbReference type="Pfam" id="PF01966">
    <property type="entry name" value="HD"/>
    <property type="match status" value="1"/>
</dbReference>
<evidence type="ECO:0000313" key="4">
    <source>
        <dbReference type="Proteomes" id="UP000037460"/>
    </source>
</evidence>
<name>A0A0M0LS65_9EUKA</name>
<comment type="caution">
    <text evidence="3">The sequence shown here is derived from an EMBL/GenBank/DDBJ whole genome shotgun (WGS) entry which is preliminary data.</text>
</comment>
<dbReference type="OrthoDB" id="9991235at2759"/>
<dbReference type="GO" id="GO:0008832">
    <property type="term" value="F:dGTPase activity"/>
    <property type="evidence" value="ECO:0007669"/>
    <property type="project" value="TreeGrafter"/>
</dbReference>
<proteinExistence type="predicted"/>
<dbReference type="EMBL" id="JWZX01000011">
    <property type="protein sequence ID" value="KOO53894.1"/>
    <property type="molecule type" value="Genomic_DNA"/>
</dbReference>
<accession>A0A0M0LS65</accession>
<dbReference type="AlphaFoldDB" id="A0A0M0LS65"/>
<feature type="region of interest" description="Disordered" evidence="1">
    <location>
        <begin position="1"/>
        <end position="63"/>
    </location>
</feature>
<feature type="compositionally biased region" description="Polar residues" evidence="1">
    <location>
        <begin position="738"/>
        <end position="749"/>
    </location>
</feature>
<dbReference type="SUPFAM" id="SSF109604">
    <property type="entry name" value="HD-domain/PDEase-like"/>
    <property type="match status" value="1"/>
</dbReference>
<evidence type="ECO:0000313" key="3">
    <source>
        <dbReference type="EMBL" id="KOO53894.1"/>
    </source>
</evidence>
<dbReference type="CDD" id="cd00077">
    <property type="entry name" value="HDc"/>
    <property type="match status" value="1"/>
</dbReference>
<dbReference type="Gene3D" id="1.10.3210.10">
    <property type="entry name" value="Hypothetical protein af1432"/>
    <property type="match status" value="1"/>
</dbReference>
<feature type="compositionally biased region" description="Low complexity" evidence="1">
    <location>
        <begin position="682"/>
        <end position="694"/>
    </location>
</feature>
<dbReference type="PANTHER" id="PTHR11373:SF4">
    <property type="entry name" value="DEOXYNUCLEOSIDE TRIPHOSPHATE TRIPHOSPHOHYDROLASE SAMHD1"/>
    <property type="match status" value="1"/>
</dbReference>
<reference evidence="4" key="1">
    <citation type="journal article" date="2015" name="PLoS Genet.">
        <title>Genome Sequence and Transcriptome Analyses of Chrysochromulina tobin: Metabolic Tools for Enhanced Algal Fitness in the Prominent Order Prymnesiales (Haptophyceae).</title>
        <authorList>
            <person name="Hovde B.T."/>
            <person name="Deodato C.R."/>
            <person name="Hunsperger H.M."/>
            <person name="Ryken S.A."/>
            <person name="Yost W."/>
            <person name="Jha R.K."/>
            <person name="Patterson J."/>
            <person name="Monnat R.J. Jr."/>
            <person name="Barlow S.B."/>
            <person name="Starkenburg S.R."/>
            <person name="Cattolico R.A."/>
        </authorList>
    </citation>
    <scope>NUCLEOTIDE SEQUENCE</scope>
    <source>
        <strain evidence="4">CCMP291</strain>
    </source>
</reference>
<dbReference type="PROSITE" id="PS51831">
    <property type="entry name" value="HD"/>
    <property type="match status" value="1"/>
</dbReference>
<protein>
    <submittedName>
        <fullName evidence="3">Sam domain and hd domain-containing protein 1-like protein</fullName>
    </submittedName>
</protein>
<organism evidence="3 4">
    <name type="scientific">Chrysochromulina tobinii</name>
    <dbReference type="NCBI Taxonomy" id="1460289"/>
    <lineage>
        <taxon>Eukaryota</taxon>
        <taxon>Haptista</taxon>
        <taxon>Haptophyta</taxon>
        <taxon>Prymnesiophyceae</taxon>
        <taxon>Prymnesiales</taxon>
        <taxon>Chrysochromulinaceae</taxon>
        <taxon>Chrysochromulina</taxon>
    </lineage>
</organism>
<dbReference type="GO" id="GO:0006203">
    <property type="term" value="P:dGTP catabolic process"/>
    <property type="evidence" value="ECO:0007669"/>
    <property type="project" value="TreeGrafter"/>
</dbReference>
<dbReference type="PANTHER" id="PTHR11373">
    <property type="entry name" value="DEOXYNUCLEOSIDE TRIPHOSPHATE TRIPHOSPHOHYDROLASE"/>
    <property type="match status" value="1"/>
</dbReference>
<dbReference type="InterPro" id="IPR050135">
    <property type="entry name" value="dGTPase-like"/>
</dbReference>